<protein>
    <submittedName>
        <fullName evidence="1">Uncharacterized protein</fullName>
    </submittedName>
</protein>
<dbReference type="AlphaFoldDB" id="A0A409WUI2"/>
<dbReference type="EMBL" id="NHTK01005191">
    <property type="protein sequence ID" value="PPQ82184.1"/>
    <property type="molecule type" value="Genomic_DNA"/>
</dbReference>
<reference evidence="1 2" key="1">
    <citation type="journal article" date="2018" name="Evol. Lett.">
        <title>Horizontal gene cluster transfer increased hallucinogenic mushroom diversity.</title>
        <authorList>
            <person name="Reynolds H.T."/>
            <person name="Vijayakumar V."/>
            <person name="Gluck-Thaler E."/>
            <person name="Korotkin H.B."/>
            <person name="Matheny P.B."/>
            <person name="Slot J.C."/>
        </authorList>
    </citation>
    <scope>NUCLEOTIDE SEQUENCE [LARGE SCALE GENOMIC DNA]</scope>
    <source>
        <strain evidence="1 2">2629</strain>
    </source>
</reference>
<dbReference type="Proteomes" id="UP000284842">
    <property type="component" value="Unassembled WGS sequence"/>
</dbReference>
<proteinExistence type="predicted"/>
<name>A0A409WUI2_9AGAR</name>
<comment type="caution">
    <text evidence="1">The sequence shown here is derived from an EMBL/GenBank/DDBJ whole genome shotgun (WGS) entry which is preliminary data.</text>
</comment>
<evidence type="ECO:0000313" key="1">
    <source>
        <dbReference type="EMBL" id="PPQ82184.1"/>
    </source>
</evidence>
<gene>
    <name evidence="1" type="ORF">CVT24_012742</name>
</gene>
<dbReference type="InParanoid" id="A0A409WUI2"/>
<keyword evidence="2" id="KW-1185">Reference proteome</keyword>
<evidence type="ECO:0000313" key="2">
    <source>
        <dbReference type="Proteomes" id="UP000284842"/>
    </source>
</evidence>
<accession>A0A409WUI2</accession>
<sequence length="215" mass="24457">MNILHCPDSFFTPDFQDVPILSVVGYVDPASSFLSPLGDYHHISLPLQDALWTMSIRPPHMINGYSSSLFRLHFDHTVYCLNTLRNMDNSALPWSILSSSRNEPCIKLVRSLFRPKNSDRLAVPNPYGPWHVNFLHTPSITRRWDPNPMPIYCSDGSLCWPNDWINALGGSLARVTFGIRCVQSPSITLPNHRSQSVTFKAGIIHRVDILHNMYE</sequence>
<organism evidence="1 2">
    <name type="scientific">Panaeolus cyanescens</name>
    <dbReference type="NCBI Taxonomy" id="181874"/>
    <lineage>
        <taxon>Eukaryota</taxon>
        <taxon>Fungi</taxon>
        <taxon>Dikarya</taxon>
        <taxon>Basidiomycota</taxon>
        <taxon>Agaricomycotina</taxon>
        <taxon>Agaricomycetes</taxon>
        <taxon>Agaricomycetidae</taxon>
        <taxon>Agaricales</taxon>
        <taxon>Agaricineae</taxon>
        <taxon>Galeropsidaceae</taxon>
        <taxon>Panaeolus</taxon>
    </lineage>
</organism>